<dbReference type="PROSITE" id="PS50075">
    <property type="entry name" value="CARRIER"/>
    <property type="match status" value="1"/>
</dbReference>
<dbReference type="STRING" id="305900.GV64_03350"/>
<name>A0A081K6Y0_9GAMM</name>
<sequence>MTKLEQLNAILADLLKLDVSEFNENTELLGALPEFDSMAVVGLITAMEETFGIAVNDDDLDAELFETVGSVLSYIGSAKAEA</sequence>
<organism evidence="2 3">
    <name type="scientific">Endozoicomonas elysicola</name>
    <dbReference type="NCBI Taxonomy" id="305900"/>
    <lineage>
        <taxon>Bacteria</taxon>
        <taxon>Pseudomonadati</taxon>
        <taxon>Pseudomonadota</taxon>
        <taxon>Gammaproteobacteria</taxon>
        <taxon>Oceanospirillales</taxon>
        <taxon>Endozoicomonadaceae</taxon>
        <taxon>Endozoicomonas</taxon>
    </lineage>
</organism>
<evidence type="ECO:0000259" key="1">
    <source>
        <dbReference type="PROSITE" id="PS50075"/>
    </source>
</evidence>
<evidence type="ECO:0000313" key="2">
    <source>
        <dbReference type="EMBL" id="KEI69906.1"/>
    </source>
</evidence>
<evidence type="ECO:0000313" key="3">
    <source>
        <dbReference type="Proteomes" id="UP000027997"/>
    </source>
</evidence>
<dbReference type="SUPFAM" id="SSF47336">
    <property type="entry name" value="ACP-like"/>
    <property type="match status" value="1"/>
</dbReference>
<dbReference type="EMBL" id="JOJP01000001">
    <property type="protein sequence ID" value="KEI69906.1"/>
    <property type="molecule type" value="Genomic_DNA"/>
</dbReference>
<accession>A0A081K6Y0</accession>
<keyword evidence="3" id="KW-1185">Reference proteome</keyword>
<gene>
    <name evidence="2" type="ORF">GV64_03350</name>
</gene>
<reference evidence="2 3" key="1">
    <citation type="submission" date="2014-06" db="EMBL/GenBank/DDBJ databases">
        <title>Whole Genome Sequences of Three Symbiotic Endozoicomonas Bacteria.</title>
        <authorList>
            <person name="Neave M.J."/>
            <person name="Apprill A."/>
            <person name="Voolstra C.R."/>
        </authorList>
    </citation>
    <scope>NUCLEOTIDE SEQUENCE [LARGE SCALE GENOMIC DNA]</scope>
    <source>
        <strain evidence="2 3">DSM 22380</strain>
    </source>
</reference>
<dbReference type="eggNOG" id="COG0236">
    <property type="taxonomic scope" value="Bacteria"/>
</dbReference>
<dbReference type="Gene3D" id="1.10.1200.10">
    <property type="entry name" value="ACP-like"/>
    <property type="match status" value="1"/>
</dbReference>
<comment type="caution">
    <text evidence="2">The sequence shown here is derived from an EMBL/GenBank/DDBJ whole genome shotgun (WGS) entry which is preliminary data.</text>
</comment>
<dbReference type="InterPro" id="IPR009081">
    <property type="entry name" value="PP-bd_ACP"/>
</dbReference>
<dbReference type="InterPro" id="IPR036736">
    <property type="entry name" value="ACP-like_sf"/>
</dbReference>
<feature type="domain" description="Carrier" evidence="1">
    <location>
        <begin position="1"/>
        <end position="79"/>
    </location>
</feature>
<dbReference type="AlphaFoldDB" id="A0A081K6Y0"/>
<protein>
    <recommendedName>
        <fullName evidence="1">Carrier domain-containing protein</fullName>
    </recommendedName>
</protein>
<dbReference type="Pfam" id="PF00550">
    <property type="entry name" value="PP-binding"/>
    <property type="match status" value="1"/>
</dbReference>
<dbReference type="Proteomes" id="UP000027997">
    <property type="component" value="Unassembled WGS sequence"/>
</dbReference>
<dbReference type="RefSeq" id="WP_020584605.1">
    <property type="nucleotide sequence ID" value="NZ_JOJP01000001.1"/>
</dbReference>
<proteinExistence type="predicted"/>